<accession>A0A485LDL0</accession>
<name>A0A485LDL0_9STRA</name>
<evidence type="ECO:0000313" key="4">
    <source>
        <dbReference type="EMBL" id="VFT95090.1"/>
    </source>
</evidence>
<evidence type="ECO:0000313" key="5">
    <source>
        <dbReference type="Proteomes" id="UP000332933"/>
    </source>
</evidence>
<dbReference type="InterPro" id="IPR012338">
    <property type="entry name" value="Beta-lactam/transpept-like"/>
</dbReference>
<gene>
    <name evidence="4" type="primary">Aste57867_18354</name>
    <name evidence="3" type="ORF">As57867_018292</name>
    <name evidence="4" type="ORF">ASTE57867_18354</name>
</gene>
<reference evidence="3" key="2">
    <citation type="submission" date="2019-06" db="EMBL/GenBank/DDBJ databases">
        <title>Genomics analysis of Aphanomyces spp. identifies a new class of oomycete effector associated with host adaptation.</title>
        <authorList>
            <person name="Gaulin E."/>
        </authorList>
    </citation>
    <scope>NUCLEOTIDE SEQUENCE</scope>
    <source>
        <strain evidence="3">CBS 578.67</strain>
    </source>
</reference>
<keyword evidence="1" id="KW-0812">Transmembrane</keyword>
<dbReference type="SUPFAM" id="SSF56601">
    <property type="entry name" value="beta-lactamase/transpeptidase-like"/>
    <property type="match status" value="1"/>
</dbReference>
<keyword evidence="1" id="KW-0472">Membrane</keyword>
<dbReference type="InterPro" id="IPR050491">
    <property type="entry name" value="AmpC-like"/>
</dbReference>
<proteinExistence type="predicted"/>
<evidence type="ECO:0000259" key="2">
    <source>
        <dbReference type="Pfam" id="PF00144"/>
    </source>
</evidence>
<sequence length="557" mass="61685">MNFNRLIFLIWFPLVVVAIWVTALWFNSLTSYLSAFDGAPIDQTQPNRRRSVDEKRAMTIAFVQKQLQENPAIPGVSISVVYQNETIIATGFGTKQHGNKNTPVTDHTVFQIGSYTKTFIALGIGKLVDDGLVQWHDPVQQHLPWFHLVDKYAEQYTTLGDLLAMNSVFGEHEGDGPMMGGVFSSERDLVERMAYLNTTRPIRAGYAYSNLNFEILGQVIEHVTHQPWFAFIKTTFLDPLGMNDTFGRPADVTNMAELSSGHFACKGQVLGPYDITSSMAAFTAGADYLAAASMLSSAADLAKFSHFLLNRGRGIFKSAQIIQEMTTGHTILANYIDGVDANAKSFHPDGGVKAAGYGFDTVGNVMYGYDFYDKTGATLTMHHNNGFVPSQGLGVAITSNVRMDVWADFYRWERVRAYVLGIFLDVPQVTLDDTWSQALLHVPFPSGMPCDAYFYRGQTWGRPIPVETQTLLVGTYVATDSPRYNGNLTVFKQGHELMLHYGAYTKPLLATLHNPTTEFVWTVDVDASTMVFTLKGLHTSSQTLALSDAALFVKATT</sequence>
<dbReference type="Pfam" id="PF00144">
    <property type="entry name" value="Beta-lactamase"/>
    <property type="match status" value="1"/>
</dbReference>
<protein>
    <submittedName>
        <fullName evidence="4">Aste57867_18354 protein</fullName>
    </submittedName>
</protein>
<dbReference type="Proteomes" id="UP000332933">
    <property type="component" value="Unassembled WGS sequence"/>
</dbReference>
<feature type="transmembrane region" description="Helical" evidence="1">
    <location>
        <begin position="7"/>
        <end position="26"/>
    </location>
</feature>
<dbReference type="InterPro" id="IPR001466">
    <property type="entry name" value="Beta-lactam-related"/>
</dbReference>
<reference evidence="4 5" key="1">
    <citation type="submission" date="2019-03" db="EMBL/GenBank/DDBJ databases">
        <authorList>
            <person name="Gaulin E."/>
            <person name="Dumas B."/>
        </authorList>
    </citation>
    <scope>NUCLEOTIDE SEQUENCE [LARGE SCALE GENOMIC DNA]</scope>
    <source>
        <strain evidence="4">CBS 568.67</strain>
    </source>
</reference>
<dbReference type="EMBL" id="VJMH01006386">
    <property type="protein sequence ID" value="KAF0690246.1"/>
    <property type="molecule type" value="Genomic_DNA"/>
</dbReference>
<dbReference type="EMBL" id="CAADRA010006407">
    <property type="protein sequence ID" value="VFT95090.1"/>
    <property type="molecule type" value="Genomic_DNA"/>
</dbReference>
<keyword evidence="1" id="KW-1133">Transmembrane helix</keyword>
<dbReference type="PANTHER" id="PTHR46825">
    <property type="entry name" value="D-ALANYL-D-ALANINE-CARBOXYPEPTIDASE/ENDOPEPTIDASE AMPH"/>
    <property type="match status" value="1"/>
</dbReference>
<evidence type="ECO:0000313" key="3">
    <source>
        <dbReference type="EMBL" id="KAF0690246.1"/>
    </source>
</evidence>
<dbReference type="PANTHER" id="PTHR46825:SF9">
    <property type="entry name" value="BETA-LACTAMASE-RELATED DOMAIN-CONTAINING PROTEIN"/>
    <property type="match status" value="1"/>
</dbReference>
<evidence type="ECO:0000256" key="1">
    <source>
        <dbReference type="SAM" id="Phobius"/>
    </source>
</evidence>
<feature type="domain" description="Beta-lactamase-related" evidence="2">
    <location>
        <begin position="66"/>
        <end position="417"/>
    </location>
</feature>
<dbReference type="AlphaFoldDB" id="A0A485LDL0"/>
<dbReference type="OrthoDB" id="58460at2759"/>
<keyword evidence="5" id="KW-1185">Reference proteome</keyword>
<organism evidence="4 5">
    <name type="scientific">Aphanomyces stellatus</name>
    <dbReference type="NCBI Taxonomy" id="120398"/>
    <lineage>
        <taxon>Eukaryota</taxon>
        <taxon>Sar</taxon>
        <taxon>Stramenopiles</taxon>
        <taxon>Oomycota</taxon>
        <taxon>Saprolegniomycetes</taxon>
        <taxon>Saprolegniales</taxon>
        <taxon>Verrucalvaceae</taxon>
        <taxon>Aphanomyces</taxon>
    </lineage>
</organism>
<dbReference type="Gene3D" id="3.40.710.10">
    <property type="entry name" value="DD-peptidase/beta-lactamase superfamily"/>
    <property type="match status" value="1"/>
</dbReference>